<evidence type="ECO:0000256" key="6">
    <source>
        <dbReference type="ARBA" id="ARBA00022833"/>
    </source>
</evidence>
<dbReference type="Pfam" id="PF17772">
    <property type="entry name" value="zf-MYST"/>
    <property type="match status" value="1"/>
</dbReference>
<dbReference type="GO" id="GO:0005634">
    <property type="term" value="C:nucleus"/>
    <property type="evidence" value="ECO:0007669"/>
    <property type="project" value="UniProtKB-SubCell"/>
</dbReference>
<dbReference type="FunFam" id="2.30.30.140:FF:000039">
    <property type="entry name" value="Histone acetyltransferase"/>
    <property type="match status" value="1"/>
</dbReference>
<keyword evidence="8" id="KW-0007">Acetylation</keyword>
<dbReference type="FunFam" id="1.10.10.10:FF:000022">
    <property type="entry name" value="Histone acetyltransferase"/>
    <property type="match status" value="1"/>
</dbReference>
<evidence type="ECO:0000256" key="17">
    <source>
        <dbReference type="RuleBase" id="RU361211"/>
    </source>
</evidence>
<comment type="subcellular location">
    <subcellularLocation>
        <location evidence="1">Mitochondrion</location>
    </subcellularLocation>
    <subcellularLocation>
        <location evidence="17">Nucleus</location>
    </subcellularLocation>
</comment>
<dbReference type="GO" id="GO:0035267">
    <property type="term" value="C:NuA4 histone acetyltransferase complex"/>
    <property type="evidence" value="ECO:0007669"/>
    <property type="project" value="TreeGrafter"/>
</dbReference>
<dbReference type="GO" id="GO:0008270">
    <property type="term" value="F:zinc ion binding"/>
    <property type="evidence" value="ECO:0007669"/>
    <property type="project" value="UniProtKB-KW"/>
</dbReference>
<dbReference type="PANTHER" id="PTHR10615">
    <property type="entry name" value="HISTONE ACETYLTRANSFERASE"/>
    <property type="match status" value="1"/>
</dbReference>
<comment type="catalytic activity">
    <reaction evidence="13">
        <text>L-lysyl-[protein] + acetyl-CoA = N(6)-acetyl-L-lysyl-[protein] + CoA + H(+)</text>
        <dbReference type="Rhea" id="RHEA:45948"/>
        <dbReference type="Rhea" id="RHEA-COMP:9752"/>
        <dbReference type="Rhea" id="RHEA-COMP:10731"/>
        <dbReference type="ChEBI" id="CHEBI:15378"/>
        <dbReference type="ChEBI" id="CHEBI:29969"/>
        <dbReference type="ChEBI" id="CHEBI:57287"/>
        <dbReference type="ChEBI" id="CHEBI:57288"/>
        <dbReference type="ChEBI" id="CHEBI:61930"/>
    </reaction>
    <physiologicalReaction direction="left-to-right" evidence="13">
        <dbReference type="Rhea" id="RHEA:45949"/>
    </physiologicalReaction>
</comment>
<dbReference type="GO" id="GO:0030097">
    <property type="term" value="P:hemopoiesis"/>
    <property type="evidence" value="ECO:0007669"/>
    <property type="project" value="UniProtKB-ARBA"/>
</dbReference>
<evidence type="ECO:0000256" key="16">
    <source>
        <dbReference type="PIRSR" id="PIRSR602717-51"/>
    </source>
</evidence>
<dbReference type="GO" id="GO:0022008">
    <property type="term" value="P:neurogenesis"/>
    <property type="evidence" value="ECO:0007669"/>
    <property type="project" value="UniProtKB-ARBA"/>
</dbReference>
<proteinExistence type="inferred from homology"/>
<dbReference type="SMART" id="SM00298">
    <property type="entry name" value="CHROMO"/>
    <property type="match status" value="1"/>
</dbReference>
<evidence type="ECO:0000256" key="14">
    <source>
        <dbReference type="ARBA" id="ARBA00051681"/>
    </source>
</evidence>
<keyword evidence="6" id="KW-0862">Zinc</keyword>
<dbReference type="InterPro" id="IPR002717">
    <property type="entry name" value="HAT_MYST-type"/>
</dbReference>
<dbReference type="InterPro" id="IPR025995">
    <property type="entry name" value="Tudor-knot"/>
</dbReference>
<dbReference type="PROSITE" id="PS51726">
    <property type="entry name" value="MYST_HAT"/>
    <property type="match status" value="1"/>
</dbReference>
<dbReference type="FunFam" id="3.30.60.60:FF:000001">
    <property type="entry name" value="Histone acetyltransferase"/>
    <property type="match status" value="1"/>
</dbReference>
<evidence type="ECO:0000256" key="3">
    <source>
        <dbReference type="ARBA" id="ARBA00022553"/>
    </source>
</evidence>
<dbReference type="OrthoDB" id="787137at2759"/>
<dbReference type="WBParaSite" id="SBAD_0000015301-mRNA-1">
    <property type="protein sequence ID" value="SBAD_0000015301-mRNA-1"/>
    <property type="gene ID" value="SBAD_0000015301"/>
</dbReference>
<evidence type="ECO:0000256" key="4">
    <source>
        <dbReference type="ARBA" id="ARBA00022679"/>
    </source>
</evidence>
<comment type="catalytic activity">
    <reaction evidence="14">
        <text>propanoyl-CoA + L-lysyl-[protein] = N(6)-propanoyl-L-lysyl-[protein] + CoA + H(+)</text>
        <dbReference type="Rhea" id="RHEA:54020"/>
        <dbReference type="Rhea" id="RHEA-COMP:9752"/>
        <dbReference type="Rhea" id="RHEA-COMP:13758"/>
        <dbReference type="ChEBI" id="CHEBI:15378"/>
        <dbReference type="ChEBI" id="CHEBI:29969"/>
        <dbReference type="ChEBI" id="CHEBI:57287"/>
        <dbReference type="ChEBI" id="CHEBI:57392"/>
        <dbReference type="ChEBI" id="CHEBI:138019"/>
    </reaction>
    <physiologicalReaction direction="left-to-right" evidence="14">
        <dbReference type="Rhea" id="RHEA:54021"/>
    </physiologicalReaction>
</comment>
<evidence type="ECO:0000256" key="12">
    <source>
        <dbReference type="ARBA" id="ARBA00023163"/>
    </source>
</evidence>
<dbReference type="InterPro" id="IPR050603">
    <property type="entry name" value="MYST_HAT"/>
</dbReference>
<protein>
    <recommendedName>
        <fullName evidence="17">Histone acetyltransferase</fullName>
        <ecNumber evidence="17">2.3.1.48</ecNumber>
    </recommendedName>
</protein>
<dbReference type="GO" id="GO:0044545">
    <property type="term" value="C:NSL complex"/>
    <property type="evidence" value="ECO:0007669"/>
    <property type="project" value="TreeGrafter"/>
</dbReference>
<keyword evidence="11" id="KW-0010">Activator</keyword>
<dbReference type="InterPro" id="IPR036388">
    <property type="entry name" value="WH-like_DNA-bd_sf"/>
</dbReference>
<evidence type="ECO:0000256" key="10">
    <source>
        <dbReference type="ARBA" id="ARBA00023128"/>
    </source>
</evidence>
<dbReference type="Gene3D" id="3.30.60.60">
    <property type="entry name" value="N-acetyl transferase-like"/>
    <property type="match status" value="1"/>
</dbReference>
<keyword evidence="21" id="KW-1185">Reference proteome</keyword>
<keyword evidence="10" id="KW-0496">Mitochondrion</keyword>
<accession>A0A183I948</accession>
<evidence type="ECO:0000256" key="13">
    <source>
        <dbReference type="ARBA" id="ARBA00047787"/>
    </source>
</evidence>
<evidence type="ECO:0000313" key="20">
    <source>
        <dbReference type="EMBL" id="VDO80049.1"/>
    </source>
</evidence>
<dbReference type="GO" id="GO:0046972">
    <property type="term" value="F:histone H4K16 acetyltransferase activity"/>
    <property type="evidence" value="ECO:0007669"/>
    <property type="project" value="UniProtKB-ARBA"/>
</dbReference>
<dbReference type="AlphaFoldDB" id="A0A183I948"/>
<keyword evidence="17" id="KW-0539">Nucleus</keyword>
<dbReference type="SUPFAM" id="SSF55729">
    <property type="entry name" value="Acyl-CoA N-acyltransferases (Nat)"/>
    <property type="match status" value="1"/>
</dbReference>
<evidence type="ECO:0000313" key="22">
    <source>
        <dbReference type="WBParaSite" id="SBAD_0000015301-mRNA-1"/>
    </source>
</evidence>
<organism evidence="22">
    <name type="scientific">Soboliphyme baturini</name>
    <dbReference type="NCBI Taxonomy" id="241478"/>
    <lineage>
        <taxon>Eukaryota</taxon>
        <taxon>Metazoa</taxon>
        <taxon>Ecdysozoa</taxon>
        <taxon>Nematoda</taxon>
        <taxon>Enoplea</taxon>
        <taxon>Dorylaimia</taxon>
        <taxon>Dioctophymatida</taxon>
        <taxon>Dioctophymatoidea</taxon>
        <taxon>Soboliphymatidae</taxon>
        <taxon>Soboliphyme</taxon>
    </lineage>
</organism>
<evidence type="ECO:0000256" key="8">
    <source>
        <dbReference type="ARBA" id="ARBA00022990"/>
    </source>
</evidence>
<name>A0A183I948_9BILA</name>
<dbReference type="PANTHER" id="PTHR10615:SF82">
    <property type="entry name" value="HISTONE ACETYLTRANSFERASE KAT8"/>
    <property type="match status" value="1"/>
</dbReference>
<evidence type="ECO:0000256" key="15">
    <source>
        <dbReference type="ARBA" id="ARBA00062668"/>
    </source>
</evidence>
<comment type="similarity">
    <text evidence="2 17">Belongs to the MYST (SAS/MOZ) family.</text>
</comment>
<dbReference type="InterPro" id="IPR040706">
    <property type="entry name" value="Zf-MYST"/>
</dbReference>
<dbReference type="EC" id="2.3.1.48" evidence="17"/>
<keyword evidence="3" id="KW-0597">Phosphoprotein</keyword>
<feature type="active site" description="Proton donor/acceptor" evidence="16">
    <location>
        <position position="306"/>
    </location>
</feature>
<evidence type="ECO:0000256" key="5">
    <source>
        <dbReference type="ARBA" id="ARBA00022771"/>
    </source>
</evidence>
<keyword evidence="9" id="KW-0805">Transcription regulation</keyword>
<evidence type="ECO:0000259" key="19">
    <source>
        <dbReference type="PROSITE" id="PS51726"/>
    </source>
</evidence>
<evidence type="ECO:0000313" key="21">
    <source>
        <dbReference type="Proteomes" id="UP000270296"/>
    </source>
</evidence>
<dbReference type="Gene3D" id="3.40.630.30">
    <property type="match status" value="1"/>
</dbReference>
<keyword evidence="4" id="KW-0808">Transferase</keyword>
<keyword evidence="12" id="KW-0804">Transcription</keyword>
<evidence type="ECO:0000256" key="1">
    <source>
        <dbReference type="ARBA" id="ARBA00004173"/>
    </source>
</evidence>
<dbReference type="GO" id="GO:0072487">
    <property type="term" value="C:MSL complex"/>
    <property type="evidence" value="ECO:0007669"/>
    <property type="project" value="UniProtKB-ARBA"/>
</dbReference>
<keyword evidence="5" id="KW-0863">Zinc-finger</keyword>
<comment type="subunit">
    <text evidence="15">Component of a multisubunit histone acetyltransferase complex (MSL) at least composed of the MOF/KAT8, MSL1/hampin, MSL2L1 and MSL3L1. Component of the NSL complex at least composed of MOF/KAT8, KANSL1, KANSL2, KANSL3, MCRS1, PHF20, OGT1/OGT, WDR5 and HCFC1. Component of some MLL1/MLL complex, at least composed of the core components KMT2A/MLL1, ASH2L, HCFC1, WDR5 and RBBP5, as well as the facultative components BACC1, CHD8, E2F6, HSP70, INO80C, KANSL1, LAS1L, MAX, MCRS1, MGA, MOF/KAT8, PELP1, PHF20, PRP31, RING2, RUVB1/TIP49A, RUVB2/TIP49B, SENP3, TAF1, TAF4, TAF6, TAF7, TAF9 and TEX10. Interacts with the chromodomain of MORF4L1/MRG15. Interacts with ATM (via its Tudor-knot domain); possibly regulating the activity of ATM. Interacts with NELFD.</text>
</comment>
<dbReference type="Gene3D" id="2.30.30.140">
    <property type="match status" value="1"/>
</dbReference>
<reference evidence="20 21" key="2">
    <citation type="submission" date="2018-11" db="EMBL/GenBank/DDBJ databases">
        <authorList>
            <consortium name="Pathogen Informatics"/>
        </authorList>
    </citation>
    <scope>NUCLEOTIDE SEQUENCE [LARGE SCALE GENOMIC DNA]</scope>
</reference>
<evidence type="ECO:0000256" key="18">
    <source>
        <dbReference type="SAM" id="MobiDB-lite"/>
    </source>
</evidence>
<dbReference type="InterPro" id="IPR000953">
    <property type="entry name" value="Chromo/chromo_shadow_dom"/>
</dbReference>
<dbReference type="InterPro" id="IPR016181">
    <property type="entry name" value="Acyl_CoA_acyltransferase"/>
</dbReference>
<reference evidence="22" key="1">
    <citation type="submission" date="2016-06" db="UniProtKB">
        <authorList>
            <consortium name="WormBaseParasite"/>
        </authorList>
    </citation>
    <scope>IDENTIFICATION</scope>
</reference>
<keyword evidence="5" id="KW-0479">Metal-binding</keyword>
<dbReference type="Proteomes" id="UP000270296">
    <property type="component" value="Unassembled WGS sequence"/>
</dbReference>
<comment type="catalytic activity">
    <reaction evidence="17">
        <text>L-lysyl-[protein] + acetyl-CoA = N(6)-acetyl-L-lysyl-[protein] + CoA + H(+)</text>
        <dbReference type="Rhea" id="RHEA:45948"/>
        <dbReference type="Rhea" id="RHEA-COMP:9752"/>
        <dbReference type="Rhea" id="RHEA-COMP:10731"/>
        <dbReference type="ChEBI" id="CHEBI:15378"/>
        <dbReference type="ChEBI" id="CHEBI:29969"/>
        <dbReference type="ChEBI" id="CHEBI:57287"/>
        <dbReference type="ChEBI" id="CHEBI:57288"/>
        <dbReference type="ChEBI" id="CHEBI:61930"/>
        <dbReference type="EC" id="2.3.1.48"/>
    </reaction>
</comment>
<dbReference type="GO" id="GO:0005739">
    <property type="term" value="C:mitochondrion"/>
    <property type="evidence" value="ECO:0007669"/>
    <property type="project" value="UniProtKB-SubCell"/>
</dbReference>
<keyword evidence="7" id="KW-0156">Chromatin regulator</keyword>
<dbReference type="GO" id="GO:1903108">
    <property type="term" value="P:regulation of mitochondrial transcription"/>
    <property type="evidence" value="ECO:0007669"/>
    <property type="project" value="UniProtKB-ARBA"/>
</dbReference>
<dbReference type="SUPFAM" id="SSF54160">
    <property type="entry name" value="Chromo domain-like"/>
    <property type="match status" value="1"/>
</dbReference>
<sequence>MEAVEPTIGFSYRMKRKDDTWHYAEIIESRLNKQANDRVEYYVHYEGLNRRLDEWVTADRIDLLSCSPSSEQQKQMFDLLSNSPDSNEEETRKITRNQKRKHDEINHVQQAYDDMDPTTAALEKEHEAMTKVKYIDRVRFGKYEMDTWYFSPYPEEYGKQSKLYICEFCFKYMKFQRTYLYHTKDCNWRHPPGPKIYAKDSIAVYEVNAEDHKYGRLFQVFCQNLCLLAKLFLDHKTLYFDVGPFMFYILCEIDRQGSHMEKVSPDGNNLACIMILPPYQRKGYGKFLINLSYELSKLEHRIGSPEKPLSDLGKLTYRSYWSWALLDVLRETKDTMSIRDLSEVTGIAHCDIVDTLQWLNMAKYWKGRYVLYLTPKLIDDCLRSELFKRPVLTVDK</sequence>
<evidence type="ECO:0000256" key="7">
    <source>
        <dbReference type="ARBA" id="ARBA00022853"/>
    </source>
</evidence>
<feature type="region of interest" description="Disordered" evidence="18">
    <location>
        <begin position="81"/>
        <end position="102"/>
    </location>
</feature>
<feature type="domain" description="MYST-type HAT" evidence="19">
    <location>
        <begin position="130"/>
        <end position="396"/>
    </location>
</feature>
<evidence type="ECO:0000256" key="11">
    <source>
        <dbReference type="ARBA" id="ARBA00023159"/>
    </source>
</evidence>
<dbReference type="GO" id="GO:0045595">
    <property type="term" value="P:regulation of cell differentiation"/>
    <property type="evidence" value="ECO:0007669"/>
    <property type="project" value="UniProtKB-ARBA"/>
</dbReference>
<dbReference type="InterPro" id="IPR016197">
    <property type="entry name" value="Chromo-like_dom_sf"/>
</dbReference>
<dbReference type="Pfam" id="PF11717">
    <property type="entry name" value="Tudor-knot"/>
    <property type="match status" value="1"/>
</dbReference>
<dbReference type="GO" id="GO:0051241">
    <property type="term" value="P:negative regulation of multicellular organismal process"/>
    <property type="evidence" value="ECO:0007669"/>
    <property type="project" value="UniProtKB-ARBA"/>
</dbReference>
<gene>
    <name evidence="20" type="ORF">SBAD_LOCUS142</name>
</gene>
<dbReference type="Gene3D" id="1.10.10.10">
    <property type="entry name" value="Winged helix-like DNA-binding domain superfamily/Winged helix DNA-binding domain"/>
    <property type="match status" value="1"/>
</dbReference>
<evidence type="ECO:0000256" key="2">
    <source>
        <dbReference type="ARBA" id="ARBA00010107"/>
    </source>
</evidence>
<dbReference type="Pfam" id="PF01853">
    <property type="entry name" value="MOZ_SAS"/>
    <property type="match status" value="1"/>
</dbReference>
<evidence type="ECO:0000256" key="9">
    <source>
        <dbReference type="ARBA" id="ARBA00023015"/>
    </source>
</evidence>
<dbReference type="EMBL" id="UZAM01000228">
    <property type="protein sequence ID" value="VDO80049.1"/>
    <property type="molecule type" value="Genomic_DNA"/>
</dbReference>